<dbReference type="EMBL" id="SEKV01000295">
    <property type="protein sequence ID" value="TFY59632.1"/>
    <property type="molecule type" value="Genomic_DNA"/>
</dbReference>
<dbReference type="AlphaFoldDB" id="A0A4Y9YBU7"/>
<sequence length="183" mass="20140">MKTAKTALEAVTPCDDKCETNKRSLEDEDISVRTIYGNATVPWEEGETVRWHILSARQNKQLVFNCKRIPDICLADCHCDDALNSPFRNAGKIKDMSCDEYPFASTREGQTLQAVTRCVPKEQNSSQGGQISGLYKKITQGTQFDVRFDFKGDGQGALPGAPGATGYCAANRICALSGYQMDQ</sequence>
<organism evidence="2 3">
    <name type="scientific">Rhodofomes roseus</name>
    <dbReference type="NCBI Taxonomy" id="34475"/>
    <lineage>
        <taxon>Eukaryota</taxon>
        <taxon>Fungi</taxon>
        <taxon>Dikarya</taxon>
        <taxon>Basidiomycota</taxon>
        <taxon>Agaricomycotina</taxon>
        <taxon>Agaricomycetes</taxon>
        <taxon>Polyporales</taxon>
        <taxon>Rhodofomes</taxon>
    </lineage>
</organism>
<gene>
    <name evidence="2" type="ORF">EVJ58_g5659</name>
</gene>
<evidence type="ECO:0000313" key="3">
    <source>
        <dbReference type="Proteomes" id="UP000298390"/>
    </source>
</evidence>
<accession>A0A4Y9YBU7</accession>
<name>A0A4Y9YBU7_9APHY</name>
<dbReference type="Pfam" id="PF14040">
    <property type="entry name" value="DNase_NucA_NucB"/>
    <property type="match status" value="1"/>
</dbReference>
<evidence type="ECO:0000313" key="2">
    <source>
        <dbReference type="EMBL" id="TFY59632.1"/>
    </source>
</evidence>
<evidence type="ECO:0000259" key="1">
    <source>
        <dbReference type="Pfam" id="PF14040"/>
    </source>
</evidence>
<dbReference type="STRING" id="34475.A0A4Y9YBU7"/>
<proteinExistence type="predicted"/>
<comment type="caution">
    <text evidence="2">The sequence shown here is derived from an EMBL/GenBank/DDBJ whole genome shotgun (WGS) entry which is preliminary data.</text>
</comment>
<protein>
    <recommendedName>
        <fullName evidence="1">Deoxyribonuclease NucA/NucB domain-containing protein</fullName>
    </recommendedName>
</protein>
<dbReference type="Proteomes" id="UP000298390">
    <property type="component" value="Unassembled WGS sequence"/>
</dbReference>
<feature type="domain" description="Deoxyribonuclease NucA/NucB" evidence="1">
    <location>
        <begin position="78"/>
        <end position="146"/>
    </location>
</feature>
<dbReference type="InterPro" id="IPR029476">
    <property type="entry name" value="DNase_NucA_NucB"/>
</dbReference>
<reference evidence="2 3" key="1">
    <citation type="submission" date="2019-01" db="EMBL/GenBank/DDBJ databases">
        <title>Genome sequencing of the rare red list fungi Fomitopsis rosea.</title>
        <authorList>
            <person name="Buettner E."/>
            <person name="Kellner H."/>
        </authorList>
    </citation>
    <scope>NUCLEOTIDE SEQUENCE [LARGE SCALE GENOMIC DNA]</scope>
    <source>
        <strain evidence="2 3">DSM 105464</strain>
    </source>
</reference>